<dbReference type="AlphaFoldDB" id="A0AAV9G0H6"/>
<reference evidence="2" key="1">
    <citation type="journal article" date="2023" name="Mol. Phylogenet. Evol.">
        <title>Genome-scale phylogeny and comparative genomics of the fungal order Sordariales.</title>
        <authorList>
            <person name="Hensen N."/>
            <person name="Bonometti L."/>
            <person name="Westerberg I."/>
            <person name="Brannstrom I.O."/>
            <person name="Guillou S."/>
            <person name="Cros-Aarteil S."/>
            <person name="Calhoun S."/>
            <person name="Haridas S."/>
            <person name="Kuo A."/>
            <person name="Mondo S."/>
            <person name="Pangilinan J."/>
            <person name="Riley R."/>
            <person name="LaButti K."/>
            <person name="Andreopoulos B."/>
            <person name="Lipzen A."/>
            <person name="Chen C."/>
            <person name="Yan M."/>
            <person name="Daum C."/>
            <person name="Ng V."/>
            <person name="Clum A."/>
            <person name="Steindorff A."/>
            <person name="Ohm R.A."/>
            <person name="Martin F."/>
            <person name="Silar P."/>
            <person name="Natvig D.O."/>
            <person name="Lalanne C."/>
            <person name="Gautier V."/>
            <person name="Ament-Velasquez S.L."/>
            <person name="Kruys A."/>
            <person name="Hutchinson M.I."/>
            <person name="Powell A.J."/>
            <person name="Barry K."/>
            <person name="Miller A.N."/>
            <person name="Grigoriev I.V."/>
            <person name="Debuchy R."/>
            <person name="Gladieux P."/>
            <person name="Hiltunen Thoren M."/>
            <person name="Johannesson H."/>
        </authorList>
    </citation>
    <scope>NUCLEOTIDE SEQUENCE</scope>
    <source>
        <strain evidence="2">PSN243</strain>
    </source>
</reference>
<dbReference type="EMBL" id="MU866033">
    <property type="protein sequence ID" value="KAK4442104.1"/>
    <property type="molecule type" value="Genomic_DNA"/>
</dbReference>
<proteinExistence type="predicted"/>
<accession>A0AAV9G0H6</accession>
<protein>
    <submittedName>
        <fullName evidence="2">Uncharacterized protein</fullName>
    </submittedName>
</protein>
<feature type="signal peptide" evidence="1">
    <location>
        <begin position="1"/>
        <end position="18"/>
    </location>
</feature>
<keyword evidence="3" id="KW-1185">Reference proteome</keyword>
<gene>
    <name evidence="2" type="ORF">QBC34DRAFT_387640</name>
</gene>
<evidence type="ECO:0000313" key="2">
    <source>
        <dbReference type="EMBL" id="KAK4442104.1"/>
    </source>
</evidence>
<evidence type="ECO:0000256" key="1">
    <source>
        <dbReference type="SAM" id="SignalP"/>
    </source>
</evidence>
<reference evidence="2" key="2">
    <citation type="submission" date="2023-05" db="EMBL/GenBank/DDBJ databases">
        <authorList>
            <consortium name="Lawrence Berkeley National Laboratory"/>
            <person name="Steindorff A."/>
            <person name="Hensen N."/>
            <person name="Bonometti L."/>
            <person name="Westerberg I."/>
            <person name="Brannstrom I.O."/>
            <person name="Guillou S."/>
            <person name="Cros-Aarteil S."/>
            <person name="Calhoun S."/>
            <person name="Haridas S."/>
            <person name="Kuo A."/>
            <person name="Mondo S."/>
            <person name="Pangilinan J."/>
            <person name="Riley R."/>
            <person name="Labutti K."/>
            <person name="Andreopoulos B."/>
            <person name="Lipzen A."/>
            <person name="Chen C."/>
            <person name="Yanf M."/>
            <person name="Daum C."/>
            <person name="Ng V."/>
            <person name="Clum A."/>
            <person name="Ohm R."/>
            <person name="Martin F."/>
            <person name="Silar P."/>
            <person name="Natvig D."/>
            <person name="Lalanne C."/>
            <person name="Gautier V."/>
            <person name="Ament-Velasquez S.L."/>
            <person name="Kruys A."/>
            <person name="Hutchinson M.I."/>
            <person name="Powell A.J."/>
            <person name="Barry K."/>
            <person name="Miller A.N."/>
            <person name="Grigoriev I.V."/>
            <person name="Debuchy R."/>
            <person name="Gladieux P."/>
            <person name="Thoren M.H."/>
            <person name="Johannesson H."/>
        </authorList>
    </citation>
    <scope>NUCLEOTIDE SEQUENCE</scope>
    <source>
        <strain evidence="2">PSN243</strain>
    </source>
</reference>
<comment type="caution">
    <text evidence="2">The sequence shown here is derived from an EMBL/GenBank/DDBJ whole genome shotgun (WGS) entry which is preliminary data.</text>
</comment>
<feature type="chain" id="PRO_5043933851" evidence="1">
    <location>
        <begin position="19"/>
        <end position="80"/>
    </location>
</feature>
<dbReference type="Proteomes" id="UP001321760">
    <property type="component" value="Unassembled WGS sequence"/>
</dbReference>
<name>A0AAV9G0H6_9PEZI</name>
<evidence type="ECO:0000313" key="3">
    <source>
        <dbReference type="Proteomes" id="UP001321760"/>
    </source>
</evidence>
<organism evidence="2 3">
    <name type="scientific">Podospora aff. communis PSN243</name>
    <dbReference type="NCBI Taxonomy" id="3040156"/>
    <lineage>
        <taxon>Eukaryota</taxon>
        <taxon>Fungi</taxon>
        <taxon>Dikarya</taxon>
        <taxon>Ascomycota</taxon>
        <taxon>Pezizomycotina</taxon>
        <taxon>Sordariomycetes</taxon>
        <taxon>Sordariomycetidae</taxon>
        <taxon>Sordariales</taxon>
        <taxon>Podosporaceae</taxon>
        <taxon>Podospora</taxon>
    </lineage>
</organism>
<keyword evidence="1" id="KW-0732">Signal</keyword>
<sequence length="80" mass="8535">MRSTEILSFFTLLSAALATTSDLAASPDDKSPPVGILKSSVVILYAGSNCDDRVLGYSTYVDQCLTIVPRNNTRSIKHAG</sequence>